<keyword evidence="2" id="KW-0378">Hydrolase</keyword>
<evidence type="ECO:0000259" key="1">
    <source>
        <dbReference type="SMART" id="SM00490"/>
    </source>
</evidence>
<gene>
    <name evidence="2" type="ORF">EDD32_3578</name>
</gene>
<dbReference type="InterPro" id="IPR027417">
    <property type="entry name" value="P-loop_NTPase"/>
</dbReference>
<sequence>MHTITPPLRFQVEGGRRSGMPVLGLLYPSVTLARLGDPLEVARSTASTLPADVSRVRAEVDRRVRAALSALPDPEGTRDERWYWAAPFALDRLHDGDEQLEFQRMMRRWGDEDVEDATTRLVEHVAEAASFDVADLGARPDDLADVLTDLALAGPGVAALRALSRVSGGGDVLADVHVRESASIVSWGLRSLFNRPEIISILRSETDGRLPYWRRVLRHCVEGNLQSVLDEYAHVLTESEGLQDTAGAERAAEISAVMADAASIRTVRNAMDDVVIDEAGIRLEQRHLRAHFAMRFGRAATEDDATQREGKVRVAFNSPFWPFVLASTSVGQEGLDFHTYCHAVMHWNLPGNPVDLEQREGRVHRYKGHAVRRNVAERHHGAAFHAIVDDPWFAMFLAAAERRPAGESEVYPYWIFTEGTAKIERHIALAPLSTESSRYRQLQKSVGLYRVAIGQARQEDLVTLAGEGQDLSWMQLDLTP</sequence>
<organism evidence="2 3">
    <name type="scientific">Georgenia muralis</name>
    <dbReference type="NCBI Taxonomy" id="154117"/>
    <lineage>
        <taxon>Bacteria</taxon>
        <taxon>Bacillati</taxon>
        <taxon>Actinomycetota</taxon>
        <taxon>Actinomycetes</taxon>
        <taxon>Micrococcales</taxon>
        <taxon>Bogoriellaceae</taxon>
        <taxon>Georgenia</taxon>
    </lineage>
</organism>
<keyword evidence="2" id="KW-0347">Helicase</keyword>
<dbReference type="GO" id="GO:0004386">
    <property type="term" value="F:helicase activity"/>
    <property type="evidence" value="ECO:0007669"/>
    <property type="project" value="UniProtKB-KW"/>
</dbReference>
<protein>
    <submittedName>
        <fullName evidence="2">Helicase-like protein</fullName>
    </submittedName>
</protein>
<evidence type="ECO:0000313" key="3">
    <source>
        <dbReference type="Proteomes" id="UP000280726"/>
    </source>
</evidence>
<reference evidence="2 3" key="1">
    <citation type="submission" date="2018-11" db="EMBL/GenBank/DDBJ databases">
        <title>Sequencing the genomes of 1000 actinobacteria strains.</title>
        <authorList>
            <person name="Klenk H.-P."/>
        </authorList>
    </citation>
    <scope>NUCLEOTIDE SEQUENCE [LARGE SCALE GENOMIC DNA]</scope>
    <source>
        <strain evidence="2 3">DSM 14418</strain>
    </source>
</reference>
<dbReference type="Proteomes" id="UP000280726">
    <property type="component" value="Unassembled WGS sequence"/>
</dbReference>
<name>A0A3N4ZAR6_9MICO</name>
<evidence type="ECO:0000313" key="2">
    <source>
        <dbReference type="EMBL" id="RPF29026.1"/>
    </source>
</evidence>
<dbReference type="Pfam" id="PF00271">
    <property type="entry name" value="Helicase_C"/>
    <property type="match status" value="1"/>
</dbReference>
<dbReference type="AlphaFoldDB" id="A0A3N4ZAR6"/>
<dbReference type="EMBL" id="RKRA01000001">
    <property type="protein sequence ID" value="RPF29026.1"/>
    <property type="molecule type" value="Genomic_DNA"/>
</dbReference>
<accession>A0A3N4ZAR6</accession>
<dbReference type="SMART" id="SM00490">
    <property type="entry name" value="HELICc"/>
    <property type="match status" value="1"/>
</dbReference>
<keyword evidence="2" id="KW-0067">ATP-binding</keyword>
<dbReference type="InterPro" id="IPR001650">
    <property type="entry name" value="Helicase_C-like"/>
</dbReference>
<feature type="domain" description="Helicase C-terminal" evidence="1">
    <location>
        <begin position="277"/>
        <end position="367"/>
    </location>
</feature>
<keyword evidence="2" id="KW-0547">Nucleotide-binding</keyword>
<dbReference type="RefSeq" id="WP_123919675.1">
    <property type="nucleotide sequence ID" value="NZ_RKRA01000001.1"/>
</dbReference>
<dbReference type="SUPFAM" id="SSF52540">
    <property type="entry name" value="P-loop containing nucleoside triphosphate hydrolases"/>
    <property type="match status" value="1"/>
</dbReference>
<comment type="caution">
    <text evidence="2">The sequence shown here is derived from an EMBL/GenBank/DDBJ whole genome shotgun (WGS) entry which is preliminary data.</text>
</comment>
<dbReference type="Gene3D" id="3.40.50.300">
    <property type="entry name" value="P-loop containing nucleotide triphosphate hydrolases"/>
    <property type="match status" value="1"/>
</dbReference>
<keyword evidence="3" id="KW-1185">Reference proteome</keyword>
<proteinExistence type="predicted"/>
<dbReference type="OrthoDB" id="9814088at2"/>